<reference evidence="1 2" key="1">
    <citation type="submission" date="2020-02" db="EMBL/GenBank/DDBJ databases">
        <authorList>
            <person name="Ferguson B K."/>
        </authorList>
    </citation>
    <scope>NUCLEOTIDE SEQUENCE [LARGE SCALE GENOMIC DNA]</scope>
</reference>
<protein>
    <submittedName>
        <fullName evidence="1">Uncharacterized protein</fullName>
    </submittedName>
</protein>
<feature type="non-terminal residue" evidence="1">
    <location>
        <position position="237"/>
    </location>
</feature>
<proteinExistence type="predicted"/>
<sequence length="237" mass="27178">MFGSQSSVFRFRHLSLSTWMKNDWLQETERITSYQFQTLSWGRQGTPGTTTVIGWKHARRYKLREGTGQLHICVPLRLTGWALTRLRRPRKFNKLRITAVPNFGEGISESEQQDNANRGKINKRIRASIATNSERTREALGVSVCQNKHRGEKFGKVFFSSQQSCRWMPFPCQQVPRGNFSSLDPAGCYFSDRADIPTAGILEIEAHLIPMSLVLDILNENRRRPQARGEPISKKNL</sequence>
<dbReference type="EMBL" id="CADCXU010023659">
    <property type="protein sequence ID" value="CAB0011049.1"/>
    <property type="molecule type" value="Genomic_DNA"/>
</dbReference>
<name>A0A6H5H676_9HEMI</name>
<dbReference type="AlphaFoldDB" id="A0A6H5H676"/>
<evidence type="ECO:0000313" key="2">
    <source>
        <dbReference type="Proteomes" id="UP000479000"/>
    </source>
</evidence>
<evidence type="ECO:0000313" key="1">
    <source>
        <dbReference type="EMBL" id="CAB0011049.1"/>
    </source>
</evidence>
<keyword evidence="2" id="KW-1185">Reference proteome</keyword>
<organism evidence="1 2">
    <name type="scientific">Nesidiocoris tenuis</name>
    <dbReference type="NCBI Taxonomy" id="355587"/>
    <lineage>
        <taxon>Eukaryota</taxon>
        <taxon>Metazoa</taxon>
        <taxon>Ecdysozoa</taxon>
        <taxon>Arthropoda</taxon>
        <taxon>Hexapoda</taxon>
        <taxon>Insecta</taxon>
        <taxon>Pterygota</taxon>
        <taxon>Neoptera</taxon>
        <taxon>Paraneoptera</taxon>
        <taxon>Hemiptera</taxon>
        <taxon>Heteroptera</taxon>
        <taxon>Panheteroptera</taxon>
        <taxon>Cimicomorpha</taxon>
        <taxon>Miridae</taxon>
        <taxon>Dicyphina</taxon>
        <taxon>Nesidiocoris</taxon>
    </lineage>
</organism>
<gene>
    <name evidence="1" type="ORF">NTEN_LOCUS16042</name>
</gene>
<dbReference type="Proteomes" id="UP000479000">
    <property type="component" value="Unassembled WGS sequence"/>
</dbReference>
<accession>A0A6H5H676</accession>